<accession>A0ABZ0SXK5</accession>
<evidence type="ECO:0000313" key="1">
    <source>
        <dbReference type="EMBL" id="WPS53059.1"/>
    </source>
</evidence>
<dbReference type="Proteomes" id="UP001326636">
    <property type="component" value="Chromosome"/>
</dbReference>
<keyword evidence="2" id="KW-1185">Reference proteome</keyword>
<evidence type="ECO:0000313" key="2">
    <source>
        <dbReference type="Proteomes" id="UP001326636"/>
    </source>
</evidence>
<proteinExistence type="predicted"/>
<name>A0ABZ0SXK5_9STRE</name>
<gene>
    <name evidence="1" type="ORF">SM121_04895</name>
</gene>
<dbReference type="EMBL" id="CP139418">
    <property type="protein sequence ID" value="WPS53059.1"/>
    <property type="molecule type" value="Genomic_DNA"/>
</dbReference>
<organism evidence="1 2">
    <name type="scientific">Streptococcus dentalis</name>
    <dbReference type="NCBI Taxonomy" id="3098075"/>
    <lineage>
        <taxon>Bacteria</taxon>
        <taxon>Bacillati</taxon>
        <taxon>Bacillota</taxon>
        <taxon>Bacilli</taxon>
        <taxon>Lactobacillales</taxon>
        <taxon>Streptococcaceae</taxon>
        <taxon>Streptococcus</taxon>
    </lineage>
</organism>
<dbReference type="RefSeq" id="WP_320910515.1">
    <property type="nucleotide sequence ID" value="NZ_CP139418.1"/>
</dbReference>
<sequence>MDNLDEWLARVTVGIGIAVAISKESRSWYQVLKEQNKKAKIAPKFRRRRKR</sequence>
<evidence type="ECO:0008006" key="3">
    <source>
        <dbReference type="Google" id="ProtNLM"/>
    </source>
</evidence>
<protein>
    <recommendedName>
        <fullName evidence="3">Phage protein</fullName>
    </recommendedName>
</protein>
<reference evidence="1 2" key="1">
    <citation type="submission" date="2023-11" db="EMBL/GenBank/DDBJ databases">
        <title>Description of Streptococcus dentalis sp. nov., Streptococcus gingivalis sp. nov., Streptococcus lingualis sp. nov. isolated from human oral cavity.</title>
        <authorList>
            <person name="Choi Y.S."/>
            <person name="Goo B.J."/>
            <person name="Bae J.W."/>
        </authorList>
    </citation>
    <scope>NUCLEOTIDE SEQUENCE [LARGE SCALE GENOMIC DNA]</scope>
    <source>
        <strain evidence="1 2">S1</strain>
    </source>
</reference>